<sequence length="1140" mass="129619">MLLYMGIFLKLVRDLYRTPWTLRSAIKRDEAAWFAQNIHRRRLDFSRLERDLLFAGEHPLRFSLSLLALQIALLVFVSMLPPEWFVPAWFNWKASEQLTHFTTVWTIQATLAALVYPIVISFVAVYLQRRPAAEAFIHLYMLDSGALAAGLSSLALVVVMGLQYLMLSTWGTESLPGWATIDTAWFVLNAALTTFFLFRTVEFLRPEVQARVIQRYTVNVALPRDVQRLNSFQLLAGGIAKGWFPVPSYGDDKAPEGPRLQIGWSGFREGAVQGELHLQSQMRLVDVRIWLVRLVVGAWYRKALTWSRPEKTKSFGVDKSWPLLTLPMRPGTPCEGDFPLARVSDGPALVSWQRLLLRWSVVFRRTSHERYGIRVQAILDELAADARSAAAKSDNEGFERAYSALVDLHGLLLAACLDKTESGEQGSWAMLPDTEKLFFSRALHENWSEAYRGVFQAAIDGMGRDPRPLRRLCHLLQHLDGDELRASPVEIREHLLQMPPLMMYQLSNWWAFRVEDQGIFEHSHKQMVMLRPPLNRVYEEVLSTFVAGWENGRPDKPRRSRDAQEVNWAAMPVLARLNVMHIEETARMLLAAVLRGDQAAAEWLADVLSKWWGTLDFDHGPYQLYDKTAFITVDDLKLDWPAFCAKFGLESADDEAQERLRPELQQGAFQAALRNYWTDVRLLSIELMLDWVRAVPVATAGSSLAFEIASGFLTGKQWKTGGQAVDALSDLSPPEYLVAKVRQFAASGELRGGYVGRLDRFVERVKDMRRPNMVSSRVYSFGGADDVESLQKSQLELLVVLANSDWGLPRSLQHQLDVWFDPRVDQYSSIEILRSRLNNWLARLGEQPGLSVDHIDLLKDRGRPGVTAQAAIEYVRTGLLAAQQALDVRREETLAAQPIDPNRLLEIGRFASSTGFDKEKGRFPIHLFPIGSMAETLEDFTISFTQIRRGELTQMQMEQRAVNEEEYFADAMAQQVAIVVLRDVLHRSDIKEVAVHDSAAYWKALKEESQKILAKGGIPILLLDNSTRPDWVWDWQHSDFGTEHKRPHDLQVRRREGQGAGYLCDFNDIEVFVAPLPIGQSILLSREAFRALTFTNYGNDLFVKVEVDELNGTKNLVDLKLTFSRKVEVGESRVVRLVYA</sequence>
<comment type="caution">
    <text evidence="2">The sequence shown here is derived from an EMBL/GenBank/DDBJ whole genome shotgun (WGS) entry which is preliminary data.</text>
</comment>
<gene>
    <name evidence="2" type="ORF">AZ34_15730</name>
</gene>
<dbReference type="eggNOG" id="ENOG5033V29">
    <property type="taxonomic scope" value="Bacteria"/>
</dbReference>
<dbReference type="EMBL" id="JEMG01000001">
    <property type="protein sequence ID" value="EYC52967.1"/>
    <property type="molecule type" value="Genomic_DNA"/>
</dbReference>
<feature type="transmembrane region" description="Helical" evidence="1">
    <location>
        <begin position="100"/>
        <end position="127"/>
    </location>
</feature>
<evidence type="ECO:0000256" key="1">
    <source>
        <dbReference type="SAM" id="Phobius"/>
    </source>
</evidence>
<feature type="transmembrane region" description="Helical" evidence="1">
    <location>
        <begin position="178"/>
        <end position="198"/>
    </location>
</feature>
<dbReference type="AlphaFoldDB" id="A0A016XN14"/>
<keyword evidence="1" id="KW-0472">Membrane</keyword>
<organism evidence="2 3">
    <name type="scientific">Hylemonella gracilis str. Niagara R</name>
    <dbReference type="NCBI Taxonomy" id="1458275"/>
    <lineage>
        <taxon>Bacteria</taxon>
        <taxon>Pseudomonadati</taxon>
        <taxon>Pseudomonadota</taxon>
        <taxon>Betaproteobacteria</taxon>
        <taxon>Burkholderiales</taxon>
        <taxon>Comamonadaceae</taxon>
        <taxon>Hylemonella</taxon>
    </lineage>
</organism>
<name>A0A016XN14_9BURK</name>
<evidence type="ECO:0000313" key="3">
    <source>
        <dbReference type="Proteomes" id="UP000023268"/>
    </source>
</evidence>
<keyword evidence="1" id="KW-1133">Transmembrane helix</keyword>
<evidence type="ECO:0000313" key="2">
    <source>
        <dbReference type="EMBL" id="EYC52967.1"/>
    </source>
</evidence>
<feature type="transmembrane region" description="Helical" evidence="1">
    <location>
        <begin position="139"/>
        <end position="166"/>
    </location>
</feature>
<dbReference type="Proteomes" id="UP000023268">
    <property type="component" value="Unassembled WGS sequence"/>
</dbReference>
<accession>A0A016XN14</accession>
<proteinExistence type="predicted"/>
<protein>
    <submittedName>
        <fullName evidence="2">Uncharacterized protein</fullName>
    </submittedName>
</protein>
<keyword evidence="1" id="KW-0812">Transmembrane</keyword>
<reference evidence="2 3" key="1">
    <citation type="submission" date="2014-02" db="EMBL/GenBank/DDBJ databases">
        <title>Draft Genome of Hylemonella gracilis isolated from the Niagara River.</title>
        <authorList>
            <person name="Pawlowski D.R."/>
            <person name="Koudelka G.B."/>
        </authorList>
    </citation>
    <scope>NUCLEOTIDE SEQUENCE [LARGE SCALE GENOMIC DNA]</scope>
    <source>
        <strain evidence="2 3">Niagara R</strain>
    </source>
</reference>